<evidence type="ECO:0000259" key="3">
    <source>
        <dbReference type="Pfam" id="PF25023"/>
    </source>
</evidence>
<dbReference type="Proteomes" id="UP000275394">
    <property type="component" value="Unassembled WGS sequence"/>
</dbReference>
<dbReference type="InterPro" id="IPR006530">
    <property type="entry name" value="YD"/>
</dbReference>
<dbReference type="Pfam" id="PF20148">
    <property type="entry name" value="DUF6531"/>
    <property type="match status" value="1"/>
</dbReference>
<dbReference type="Pfam" id="PF25023">
    <property type="entry name" value="TEN_YD-shell"/>
    <property type="match status" value="1"/>
</dbReference>
<evidence type="ECO:0000313" key="5">
    <source>
        <dbReference type="Proteomes" id="UP000275394"/>
    </source>
</evidence>
<dbReference type="Gene3D" id="2.180.10.10">
    <property type="entry name" value="RHS repeat-associated core"/>
    <property type="match status" value="1"/>
</dbReference>
<dbReference type="PANTHER" id="PTHR32305:SF15">
    <property type="entry name" value="PROTEIN RHSA-RELATED"/>
    <property type="match status" value="1"/>
</dbReference>
<keyword evidence="5" id="KW-1185">Reference proteome</keyword>
<proteinExistence type="predicted"/>
<keyword evidence="1" id="KW-0677">Repeat</keyword>
<evidence type="ECO:0000256" key="1">
    <source>
        <dbReference type="ARBA" id="ARBA00022737"/>
    </source>
</evidence>
<evidence type="ECO:0000259" key="2">
    <source>
        <dbReference type="Pfam" id="PF20148"/>
    </source>
</evidence>
<dbReference type="EMBL" id="RKHR01000003">
    <property type="protein sequence ID" value="ROS05693.1"/>
    <property type="molecule type" value="Genomic_DNA"/>
</dbReference>
<dbReference type="PANTHER" id="PTHR32305">
    <property type="match status" value="1"/>
</dbReference>
<dbReference type="AlphaFoldDB" id="A0A3N2E0Q1"/>
<dbReference type="InterPro" id="IPR050708">
    <property type="entry name" value="T6SS_VgrG/RHS"/>
</dbReference>
<accession>A0A3N2E0Q1</accession>
<feature type="domain" description="DUF6531" evidence="2">
    <location>
        <begin position="152"/>
        <end position="217"/>
    </location>
</feature>
<sequence>MRYLLFVFIVFYSSFSLCDIWKTRHRGNVCDSVLDERRASCFNYEKVEFYHRFSFRLLSENAGYCSGNYGNGRQWYFYCDYSTDDPCSGDGTWDHWTESCVASDRCLLTSFGNLCPDKNPSDACQDAADYAANAFCPAPNTGAGSCANPTAGNPIAISSGNKFESMMDYSNQATLPLTIARAYNSQLRGWRFNHQITLIIGESEIIWSDAQGKGLSFRKLDGRWQLPSQPSVRLSEQAGTGWRLDDGARHYLFDATGRLQAIGDRAGNTLHYHYVNGLLSHVRNQQGDSLRYSFSRNHRVTAITADAGLSYRYRYDANANLTTVTYPDNTVTAYHYEDSRFPNALTGITDRRGVRYATWAYDDQGRAISSEHAGGADKVSLAFDDAAFATTVTNALGKQTTYQFEAIQGRNKVVSVSGHASANCAAANKAYTYTDSGLLATKTDWQGVVTRYEYNERGLETRRIQAEGTPAQQIISTDWHPSLSLPMRVTTPTGSTDYHYDDNGLLLQTVRQ</sequence>
<evidence type="ECO:0000313" key="4">
    <source>
        <dbReference type="EMBL" id="ROS05693.1"/>
    </source>
</evidence>
<name>A0A3N2E0Q1_9GAMM</name>
<dbReference type="InterPro" id="IPR045351">
    <property type="entry name" value="DUF6531"/>
</dbReference>
<dbReference type="InterPro" id="IPR056823">
    <property type="entry name" value="TEN-like_YD-shell"/>
</dbReference>
<comment type="caution">
    <text evidence="4">The sequence shown here is derived from an EMBL/GenBank/DDBJ whole genome shotgun (WGS) entry which is preliminary data.</text>
</comment>
<feature type="domain" description="Teneurin-like YD-shell" evidence="3">
    <location>
        <begin position="254"/>
        <end position="381"/>
    </location>
</feature>
<protein>
    <submittedName>
        <fullName evidence="4">YD repeat-containing protein</fullName>
    </submittedName>
</protein>
<gene>
    <name evidence="4" type="ORF">EDC56_1242</name>
</gene>
<organism evidence="4 5">
    <name type="scientific">Sinobacterium caligoides</name>
    <dbReference type="NCBI Taxonomy" id="933926"/>
    <lineage>
        <taxon>Bacteria</taxon>
        <taxon>Pseudomonadati</taxon>
        <taxon>Pseudomonadota</taxon>
        <taxon>Gammaproteobacteria</taxon>
        <taxon>Cellvibrionales</taxon>
        <taxon>Spongiibacteraceae</taxon>
        <taxon>Sinobacterium</taxon>
    </lineage>
</organism>
<dbReference type="NCBIfam" id="TIGR01643">
    <property type="entry name" value="YD_repeat_2x"/>
    <property type="match status" value="1"/>
</dbReference>
<reference evidence="4 5" key="1">
    <citation type="submission" date="2018-11" db="EMBL/GenBank/DDBJ databases">
        <title>Genomic Encyclopedia of Type Strains, Phase IV (KMG-IV): sequencing the most valuable type-strain genomes for metagenomic binning, comparative biology and taxonomic classification.</title>
        <authorList>
            <person name="Goeker M."/>
        </authorList>
    </citation>
    <scope>NUCLEOTIDE SEQUENCE [LARGE SCALE GENOMIC DNA]</scope>
    <source>
        <strain evidence="4 5">DSM 100316</strain>
    </source>
</reference>